<accession>A0ABY4CGS0</accession>
<dbReference type="RefSeq" id="WP_347436249.1">
    <property type="nucleotide sequence ID" value="NZ_CP089291.1"/>
</dbReference>
<evidence type="ECO:0000313" key="1">
    <source>
        <dbReference type="EMBL" id="UOF89559.1"/>
    </source>
</evidence>
<dbReference type="PANTHER" id="PTHR40051:SF1">
    <property type="entry name" value="YOLD-LIKE FAMILY PROTEIN"/>
    <property type="match status" value="1"/>
</dbReference>
<protein>
    <submittedName>
        <fullName evidence="1">YolD-like family protein</fullName>
    </submittedName>
</protein>
<evidence type="ECO:0000313" key="2">
    <source>
        <dbReference type="Proteomes" id="UP000830167"/>
    </source>
</evidence>
<dbReference type="Proteomes" id="UP000830167">
    <property type="component" value="Chromosome"/>
</dbReference>
<organism evidence="1 2">
    <name type="scientific">Fodinisporobacter ferrooxydans</name>
    <dbReference type="NCBI Taxonomy" id="2901836"/>
    <lineage>
        <taxon>Bacteria</taxon>
        <taxon>Bacillati</taxon>
        <taxon>Bacillota</taxon>
        <taxon>Bacilli</taxon>
        <taxon>Bacillales</taxon>
        <taxon>Alicyclobacillaceae</taxon>
        <taxon>Fodinisporobacter</taxon>
    </lineage>
</organism>
<dbReference type="InterPro" id="IPR014962">
    <property type="entry name" value="YolD"/>
</dbReference>
<keyword evidence="2" id="KW-1185">Reference proteome</keyword>
<dbReference type="PANTHER" id="PTHR40051">
    <property type="entry name" value="IG HYPOTHETICAL 15966"/>
    <property type="match status" value="1"/>
</dbReference>
<name>A0ABY4CGS0_9BACL</name>
<dbReference type="EMBL" id="CP089291">
    <property type="protein sequence ID" value="UOF89559.1"/>
    <property type="molecule type" value="Genomic_DNA"/>
</dbReference>
<reference evidence="1" key="1">
    <citation type="submission" date="2021-12" db="EMBL/GenBank/DDBJ databases">
        <title>Alicyclobacillaceae gen. nov., sp. nov., isolated from chalcocite enrichment system.</title>
        <authorList>
            <person name="Jiang Z."/>
        </authorList>
    </citation>
    <scope>NUCLEOTIDE SEQUENCE</scope>
    <source>
        <strain evidence="1">MYW30-H2</strain>
    </source>
</reference>
<sequence>MRVIEGNIFAGMRMIIPEHREAMQKLEQKEKRLVKPTIDEQKLEEVSRVLAEAMQEQRKVTVQVFKPFGVEEVQMVPTKVDSYMRQLKGIGSGDQAISLALTDIVDAWL</sequence>
<dbReference type="Pfam" id="PF08863">
    <property type="entry name" value="YolD"/>
    <property type="match status" value="1"/>
</dbReference>
<proteinExistence type="predicted"/>
<gene>
    <name evidence="1" type="ORF">LSG31_16950</name>
</gene>